<dbReference type="Proteomes" id="UP000488956">
    <property type="component" value="Unassembled WGS sequence"/>
</dbReference>
<name>A0A6G0K5C8_9STRA</name>
<evidence type="ECO:0000313" key="1">
    <source>
        <dbReference type="EMBL" id="KAE9076954.1"/>
    </source>
</evidence>
<sequence>MKPPVSKMMPLSTMATPLTSSAVPSGTWLRHTSAGLCVAAFPTP</sequence>
<dbReference type="EMBL" id="QXFX01002445">
    <property type="protein sequence ID" value="KAE9076954.1"/>
    <property type="molecule type" value="Genomic_DNA"/>
</dbReference>
<evidence type="ECO:0000313" key="3">
    <source>
        <dbReference type="Proteomes" id="UP000486351"/>
    </source>
</evidence>
<dbReference type="EMBL" id="QXFY01002046">
    <property type="protein sequence ID" value="KAE9304080.1"/>
    <property type="molecule type" value="Genomic_DNA"/>
</dbReference>
<accession>A0A6G0K5C8</accession>
<gene>
    <name evidence="2" type="ORF">PF008_g22063</name>
    <name evidence="1" type="ORF">PF010_g23695</name>
</gene>
<reference evidence="3 4" key="1">
    <citation type="submission" date="2018-09" db="EMBL/GenBank/DDBJ databases">
        <title>Genomic investigation of the strawberry pathogen Phytophthora fragariae indicates pathogenicity is determined by transcriptional variation in three key races.</title>
        <authorList>
            <person name="Adams T.M."/>
            <person name="Armitage A.D."/>
            <person name="Sobczyk M.K."/>
            <person name="Bates H.J."/>
            <person name="Dunwell J.M."/>
            <person name="Nellist C.F."/>
            <person name="Harrison R.J."/>
        </authorList>
    </citation>
    <scope>NUCLEOTIDE SEQUENCE [LARGE SCALE GENOMIC DNA]</scope>
    <source>
        <strain evidence="2 3">NOV-77</strain>
        <strain evidence="1 4">ONT-3</strain>
    </source>
</reference>
<comment type="caution">
    <text evidence="1">The sequence shown here is derived from an EMBL/GenBank/DDBJ whole genome shotgun (WGS) entry which is preliminary data.</text>
</comment>
<protein>
    <submittedName>
        <fullName evidence="1">Uncharacterized protein</fullName>
    </submittedName>
</protein>
<dbReference type="Proteomes" id="UP000486351">
    <property type="component" value="Unassembled WGS sequence"/>
</dbReference>
<proteinExistence type="predicted"/>
<evidence type="ECO:0000313" key="2">
    <source>
        <dbReference type="EMBL" id="KAE9304080.1"/>
    </source>
</evidence>
<evidence type="ECO:0000313" key="4">
    <source>
        <dbReference type="Proteomes" id="UP000488956"/>
    </source>
</evidence>
<organism evidence="1 4">
    <name type="scientific">Phytophthora fragariae</name>
    <dbReference type="NCBI Taxonomy" id="53985"/>
    <lineage>
        <taxon>Eukaryota</taxon>
        <taxon>Sar</taxon>
        <taxon>Stramenopiles</taxon>
        <taxon>Oomycota</taxon>
        <taxon>Peronosporomycetes</taxon>
        <taxon>Peronosporales</taxon>
        <taxon>Peronosporaceae</taxon>
        <taxon>Phytophthora</taxon>
    </lineage>
</organism>
<dbReference type="AlphaFoldDB" id="A0A6G0K5C8"/>